<evidence type="ECO:0000313" key="2">
    <source>
        <dbReference type="WBParaSite" id="MhA1_Contig554.frz3.gene12"/>
    </source>
</evidence>
<proteinExistence type="predicted"/>
<organism evidence="1 2">
    <name type="scientific">Meloidogyne hapla</name>
    <name type="common">Root-knot nematode worm</name>
    <dbReference type="NCBI Taxonomy" id="6305"/>
    <lineage>
        <taxon>Eukaryota</taxon>
        <taxon>Metazoa</taxon>
        <taxon>Ecdysozoa</taxon>
        <taxon>Nematoda</taxon>
        <taxon>Chromadorea</taxon>
        <taxon>Rhabditida</taxon>
        <taxon>Tylenchina</taxon>
        <taxon>Tylenchomorpha</taxon>
        <taxon>Tylenchoidea</taxon>
        <taxon>Meloidogynidae</taxon>
        <taxon>Meloidogyninae</taxon>
        <taxon>Meloidogyne</taxon>
    </lineage>
</organism>
<protein>
    <submittedName>
        <fullName evidence="2">Uncharacterized protein</fullName>
    </submittedName>
</protein>
<dbReference type="Proteomes" id="UP000095281">
    <property type="component" value="Unplaced"/>
</dbReference>
<dbReference type="WBParaSite" id="MhA1_Contig554.frz3.gene12">
    <property type="protein sequence ID" value="MhA1_Contig554.frz3.gene12"/>
    <property type="gene ID" value="MhA1_Contig554.frz3.gene12"/>
</dbReference>
<sequence>MFLITIQINNYGAEGYGRVKIDSPQHLHVAMEIVLFGQIFAVDVIKNGAKKRGEQKFN</sequence>
<evidence type="ECO:0000313" key="1">
    <source>
        <dbReference type="Proteomes" id="UP000095281"/>
    </source>
</evidence>
<accession>A0A1I8BSZ8</accession>
<name>A0A1I8BSZ8_MELHA</name>
<dbReference type="AlphaFoldDB" id="A0A1I8BSZ8"/>
<keyword evidence="1" id="KW-1185">Reference proteome</keyword>
<reference evidence="2" key="1">
    <citation type="submission" date="2016-11" db="UniProtKB">
        <authorList>
            <consortium name="WormBaseParasite"/>
        </authorList>
    </citation>
    <scope>IDENTIFICATION</scope>
</reference>